<name>A0AA94THY8_9BACT</name>
<evidence type="ECO:0000259" key="1">
    <source>
        <dbReference type="Pfam" id="PF05168"/>
    </source>
</evidence>
<gene>
    <name evidence="2" type="ORF">EDC59_11454</name>
</gene>
<comment type="caution">
    <text evidence="2">The sequence shown here is derived from an EMBL/GenBank/DDBJ whole genome shotgun (WGS) entry which is preliminary data.</text>
</comment>
<evidence type="ECO:0000313" key="2">
    <source>
        <dbReference type="EMBL" id="TDT86288.1"/>
    </source>
</evidence>
<accession>A0AA94THY8</accession>
<feature type="domain" description="HEPN" evidence="1">
    <location>
        <begin position="159"/>
        <end position="241"/>
    </location>
</feature>
<dbReference type="SUPFAM" id="SSF81593">
    <property type="entry name" value="Nucleotidyltransferase substrate binding subunit/domain"/>
    <property type="match status" value="1"/>
</dbReference>
<protein>
    <submittedName>
        <fullName evidence="2">HEPN domain-containing protein</fullName>
    </submittedName>
</protein>
<proteinExistence type="predicted"/>
<dbReference type="Gene3D" id="1.20.120.330">
    <property type="entry name" value="Nucleotidyltransferases domain 2"/>
    <property type="match status" value="1"/>
</dbReference>
<dbReference type="AlphaFoldDB" id="A0AA94THY8"/>
<sequence>MNVEDVKKMMTEIDWELQQEKVPVTAREIKAFMKFSQKTGLQIPLTGDHWITKTISEWYRSVYGEKLKVDFSPGSGVVALGHEPYLVKFPRIYGRVQVNPLEWIQGATPIILNSIPEESLTPFVQTLMMQYNDYIAAELLPVKCTDDLASAVNHMVAQRRNYGLSEWASQQSLEKTFKNFITEKGGTFKFTHDLAKLHRKCVELGLPEIQKDIVDQVECAASARYIDDGENDEYTLETAVNSFVASLHCVGRVARSLLNLPAPRIQITRHHTFDPNKDNT</sequence>
<reference evidence="2 3" key="1">
    <citation type="submission" date="2019-03" db="EMBL/GenBank/DDBJ databases">
        <title>Genomic Encyclopedia of Type Strains, Phase IV (KMG-IV): sequencing the most valuable type-strain genomes for metagenomic binning, comparative biology and taxonomic classification.</title>
        <authorList>
            <person name="Goeker M."/>
        </authorList>
    </citation>
    <scope>NUCLEOTIDE SEQUENCE [LARGE SCALE GENOMIC DNA]</scope>
    <source>
        <strain evidence="2 3">DSM 101483</strain>
    </source>
</reference>
<dbReference type="Proteomes" id="UP000295506">
    <property type="component" value="Unassembled WGS sequence"/>
</dbReference>
<dbReference type="Pfam" id="PF05168">
    <property type="entry name" value="HEPN"/>
    <property type="match status" value="1"/>
</dbReference>
<dbReference type="InterPro" id="IPR007842">
    <property type="entry name" value="HEPN_dom"/>
</dbReference>
<organism evidence="2 3">
    <name type="scientific">Pseudodesulfovibrio indicus</name>
    <dbReference type="NCBI Taxonomy" id="1716143"/>
    <lineage>
        <taxon>Bacteria</taxon>
        <taxon>Pseudomonadati</taxon>
        <taxon>Thermodesulfobacteriota</taxon>
        <taxon>Desulfovibrionia</taxon>
        <taxon>Desulfovibrionales</taxon>
        <taxon>Desulfovibrionaceae</taxon>
    </lineage>
</organism>
<dbReference type="EMBL" id="SOBK01000014">
    <property type="protein sequence ID" value="TDT86288.1"/>
    <property type="molecule type" value="Genomic_DNA"/>
</dbReference>
<evidence type="ECO:0000313" key="3">
    <source>
        <dbReference type="Proteomes" id="UP000295506"/>
    </source>
</evidence>